<protein>
    <submittedName>
        <fullName evidence="1">Uncharacterized protein</fullName>
    </submittedName>
</protein>
<proteinExistence type="predicted"/>
<dbReference type="EnsemblMetazoa" id="tetur08g00630.1">
    <property type="protein sequence ID" value="tetur08g00630.1"/>
    <property type="gene ID" value="tetur08g00630"/>
</dbReference>
<reference evidence="1" key="2">
    <citation type="submission" date="2015-06" db="UniProtKB">
        <authorList>
            <consortium name="EnsemblMetazoa"/>
        </authorList>
    </citation>
    <scope>IDENTIFICATION</scope>
</reference>
<dbReference type="AlphaFoldDB" id="T1KAJ7"/>
<dbReference type="Proteomes" id="UP000015104">
    <property type="component" value="Unassembled WGS sequence"/>
</dbReference>
<sequence length="358" mass="38163">MNGSIRRTSDASVGLISIKDRVNKMKRKLTPEAKRRMIIGSPRLLSQESYLSPMAQFSPFTSIGTGSNQLLQAGQLSLSPSISYLAPASQVQFSPMAPPNVNAAPLSPSNLLQNQGPFQTNQIVGSTSNSVNLIPVNNVQSVATLASPGVQTILPTNQGIFTSNFQASPMQSPLQSTIQSSPMVQIASVNQSPNVQTIPVIQNAIPVSLVPSSVGSAPPLKITKTQQFESHIVNSPVALASPSISSAPYSQSHGSSLRSNFIRTPIALRSQIQRATSYFSPSLPTRSQTVYTQTQLVPTHTTVYTTTQFSPATRTIVYETDHVPIYAQTATDSGISAKTSSKYGSSIASLAKYGTSFY</sequence>
<dbReference type="HOGENOM" id="CLU_774629_0_0_1"/>
<keyword evidence="2" id="KW-1185">Reference proteome</keyword>
<dbReference type="EMBL" id="CAEY01001941">
    <property type="status" value="NOT_ANNOTATED_CDS"/>
    <property type="molecule type" value="Genomic_DNA"/>
</dbReference>
<evidence type="ECO:0000313" key="1">
    <source>
        <dbReference type="EnsemblMetazoa" id="tetur08g00630.1"/>
    </source>
</evidence>
<name>T1KAJ7_TETUR</name>
<reference evidence="2" key="1">
    <citation type="submission" date="2011-08" db="EMBL/GenBank/DDBJ databases">
        <authorList>
            <person name="Rombauts S."/>
        </authorList>
    </citation>
    <scope>NUCLEOTIDE SEQUENCE</scope>
    <source>
        <strain evidence="2">London</strain>
    </source>
</reference>
<organism evidence="1 2">
    <name type="scientific">Tetranychus urticae</name>
    <name type="common">Two-spotted spider mite</name>
    <dbReference type="NCBI Taxonomy" id="32264"/>
    <lineage>
        <taxon>Eukaryota</taxon>
        <taxon>Metazoa</taxon>
        <taxon>Ecdysozoa</taxon>
        <taxon>Arthropoda</taxon>
        <taxon>Chelicerata</taxon>
        <taxon>Arachnida</taxon>
        <taxon>Acari</taxon>
        <taxon>Acariformes</taxon>
        <taxon>Trombidiformes</taxon>
        <taxon>Prostigmata</taxon>
        <taxon>Eleutherengona</taxon>
        <taxon>Raphignathae</taxon>
        <taxon>Tetranychoidea</taxon>
        <taxon>Tetranychidae</taxon>
        <taxon>Tetranychus</taxon>
    </lineage>
</organism>
<evidence type="ECO:0000313" key="2">
    <source>
        <dbReference type="Proteomes" id="UP000015104"/>
    </source>
</evidence>
<accession>T1KAJ7</accession>